<evidence type="ECO:0000313" key="4">
    <source>
        <dbReference type="Proteomes" id="UP000735302"/>
    </source>
</evidence>
<dbReference type="EMBL" id="BLXT01001352">
    <property type="protein sequence ID" value="GFN85025.1"/>
    <property type="molecule type" value="Genomic_DNA"/>
</dbReference>
<keyword evidence="1" id="KW-0175">Coiled coil</keyword>
<keyword evidence="4" id="KW-1185">Reference proteome</keyword>
<feature type="compositionally biased region" description="Polar residues" evidence="2">
    <location>
        <begin position="115"/>
        <end position="162"/>
    </location>
</feature>
<feature type="coiled-coil region" evidence="1">
    <location>
        <begin position="188"/>
        <end position="229"/>
    </location>
</feature>
<dbReference type="GO" id="GO:1905515">
    <property type="term" value="P:non-motile cilium assembly"/>
    <property type="evidence" value="ECO:0007669"/>
    <property type="project" value="TreeGrafter"/>
</dbReference>
<evidence type="ECO:0000313" key="3">
    <source>
        <dbReference type="EMBL" id="GFN85025.1"/>
    </source>
</evidence>
<dbReference type="PANTHER" id="PTHR31935:SF1">
    <property type="entry name" value="COILED-COIL DOMAIN-CONTAINING PROTEIN 13"/>
    <property type="match status" value="1"/>
</dbReference>
<feature type="region of interest" description="Disordered" evidence="2">
    <location>
        <begin position="1"/>
        <end position="24"/>
    </location>
</feature>
<sequence>MLTHSQKQQGQLKQLMEQNSSQQNQQAMQVHLQLQQMSMKCQQDSNVVEQLKAIAAQKEAQVKVLEMELQNLRGNVMNTRVSGGSAPTYLSSPEQSIGHDDSGDLEVTATVDSRPMTSQSDGNTLTSRSHNASQSAMSMTQLSSRPTTRTMPADGLQSSNHSNQRDLAEIHYKCQEVEIMCRATEVERDKLSELVQVLQGRLAEETQKLNEANSQVQALKRATVDLEKRLGKQKLDSTFLFYLYL</sequence>
<evidence type="ECO:0000256" key="2">
    <source>
        <dbReference type="SAM" id="MobiDB-lite"/>
    </source>
</evidence>
<dbReference type="Proteomes" id="UP000735302">
    <property type="component" value="Unassembled WGS sequence"/>
</dbReference>
<dbReference type="PANTHER" id="PTHR31935">
    <property type="entry name" value="COILED-COIL DOMAIN-CONTAINING PROTEIN 13"/>
    <property type="match status" value="1"/>
</dbReference>
<dbReference type="GO" id="GO:0034451">
    <property type="term" value="C:centriolar satellite"/>
    <property type="evidence" value="ECO:0007669"/>
    <property type="project" value="TreeGrafter"/>
</dbReference>
<dbReference type="AlphaFoldDB" id="A0AAV3YCG4"/>
<proteinExistence type="predicted"/>
<comment type="caution">
    <text evidence="3">The sequence shown here is derived from an EMBL/GenBank/DDBJ whole genome shotgun (WGS) entry which is preliminary data.</text>
</comment>
<dbReference type="GO" id="GO:0031122">
    <property type="term" value="P:cytoplasmic microtubule organization"/>
    <property type="evidence" value="ECO:0007669"/>
    <property type="project" value="TreeGrafter"/>
</dbReference>
<accession>A0AAV3YCG4</accession>
<organism evidence="3 4">
    <name type="scientific">Plakobranchus ocellatus</name>
    <dbReference type="NCBI Taxonomy" id="259542"/>
    <lineage>
        <taxon>Eukaryota</taxon>
        <taxon>Metazoa</taxon>
        <taxon>Spiralia</taxon>
        <taxon>Lophotrochozoa</taxon>
        <taxon>Mollusca</taxon>
        <taxon>Gastropoda</taxon>
        <taxon>Heterobranchia</taxon>
        <taxon>Euthyneura</taxon>
        <taxon>Panpulmonata</taxon>
        <taxon>Sacoglossa</taxon>
        <taxon>Placobranchoidea</taxon>
        <taxon>Plakobranchidae</taxon>
        <taxon>Plakobranchus</taxon>
    </lineage>
</organism>
<gene>
    <name evidence="3" type="ORF">PoB_001153100</name>
</gene>
<feature type="region of interest" description="Disordered" evidence="2">
    <location>
        <begin position="83"/>
        <end position="164"/>
    </location>
</feature>
<evidence type="ECO:0000256" key="1">
    <source>
        <dbReference type="SAM" id="Coils"/>
    </source>
</evidence>
<protein>
    <submittedName>
        <fullName evidence="3">Coiled-coil domain-containing protein 13</fullName>
    </submittedName>
</protein>
<name>A0AAV3YCG4_9GAST</name>
<reference evidence="3 4" key="1">
    <citation type="journal article" date="2021" name="Elife">
        <title>Chloroplast acquisition without the gene transfer in kleptoplastic sea slugs, Plakobranchus ocellatus.</title>
        <authorList>
            <person name="Maeda T."/>
            <person name="Takahashi S."/>
            <person name="Yoshida T."/>
            <person name="Shimamura S."/>
            <person name="Takaki Y."/>
            <person name="Nagai Y."/>
            <person name="Toyoda A."/>
            <person name="Suzuki Y."/>
            <person name="Arimoto A."/>
            <person name="Ishii H."/>
            <person name="Satoh N."/>
            <person name="Nishiyama T."/>
            <person name="Hasebe M."/>
            <person name="Maruyama T."/>
            <person name="Minagawa J."/>
            <person name="Obokata J."/>
            <person name="Shigenobu S."/>
        </authorList>
    </citation>
    <scope>NUCLEOTIDE SEQUENCE [LARGE SCALE GENOMIC DNA]</scope>
</reference>
<feature type="compositionally biased region" description="Polar residues" evidence="2">
    <location>
        <begin position="1"/>
        <end position="12"/>
    </location>
</feature>
<dbReference type="InterPro" id="IPR038929">
    <property type="entry name" value="CCDC13"/>
</dbReference>